<evidence type="ECO:0000313" key="1">
    <source>
        <dbReference type="EMBL" id="QQV90472.1"/>
    </source>
</evidence>
<sequence>MNKQTPEDYAIDLVNRYAQEVCLLRERYTSRYGKVAIQCAKIDVNNTLKLLSTLPASDHEYFDMTNQEYYTRVMNKLNDI</sequence>
<dbReference type="Proteomes" id="UP000693706">
    <property type="component" value="Segment"/>
</dbReference>
<proteinExistence type="predicted"/>
<protein>
    <submittedName>
        <fullName evidence="1">Uncharacterized protein</fullName>
    </submittedName>
</protein>
<reference evidence="1" key="1">
    <citation type="submission" date="2020-07" db="EMBL/GenBank/DDBJ databases">
        <title>Highly diverse flavobacterial phages as mortality factor during North Sea spring blooms.</title>
        <authorList>
            <person name="Bartlau N."/>
            <person name="Wichels A."/>
            <person name="Krohne G."/>
            <person name="Adriaenssens E.M."/>
            <person name="Heins A."/>
            <person name="Fuchs B.M."/>
            <person name="Amann R."/>
            <person name="Moraru C."/>
        </authorList>
    </citation>
    <scope>NUCLEOTIDE SEQUENCE</scope>
</reference>
<dbReference type="EMBL" id="MT732457">
    <property type="protein sequence ID" value="QQV90472.1"/>
    <property type="molecule type" value="Genomic_DNA"/>
</dbReference>
<name>A0A8E4ZCK0_9CAUD</name>
<organism evidence="1 2">
    <name type="scientific">Olleya phage Harreka_1</name>
    <dbReference type="NCBI Taxonomy" id="2745673"/>
    <lineage>
        <taxon>Viruses</taxon>
        <taxon>Duplodnaviria</taxon>
        <taxon>Heunggongvirae</taxon>
        <taxon>Uroviricota</taxon>
        <taxon>Caudoviricetes</taxon>
        <taxon>Aggregaviridae</taxon>
        <taxon>Harrekavirus</taxon>
        <taxon>Harrekavirus harreka</taxon>
    </lineage>
</organism>
<evidence type="ECO:0000313" key="2">
    <source>
        <dbReference type="Proteomes" id="UP000693706"/>
    </source>
</evidence>
<accession>A0A8E4ZCK0</accession>
<keyword evidence="2" id="KW-1185">Reference proteome</keyword>
<gene>
    <name evidence="1" type="ORF">Harreka1_65</name>
</gene>